<feature type="region of interest" description="Disordered" evidence="1">
    <location>
        <begin position="487"/>
        <end position="597"/>
    </location>
</feature>
<feature type="domain" description="PDZ" evidence="2">
    <location>
        <begin position="97"/>
        <end position="189"/>
    </location>
</feature>
<dbReference type="Proteomes" id="UP001372834">
    <property type="component" value="Unassembled WGS sequence"/>
</dbReference>
<feature type="region of interest" description="Disordered" evidence="1">
    <location>
        <begin position="617"/>
        <end position="694"/>
    </location>
</feature>
<dbReference type="Gene3D" id="2.30.42.10">
    <property type="match status" value="1"/>
</dbReference>
<dbReference type="SMART" id="SM00228">
    <property type="entry name" value="PDZ"/>
    <property type="match status" value="1"/>
</dbReference>
<dbReference type="PROSITE" id="PS50106">
    <property type="entry name" value="PDZ"/>
    <property type="match status" value="1"/>
</dbReference>
<dbReference type="AlphaFoldDB" id="A0AAN8SEU5"/>
<sequence length="792" mass="87126">MASYQSGSSLEVCHGHKREQSQDSGAYIDWNSEDSSSPVSNPDSAATDDFITVVAVENGGNGGEKANDGKKDEASFVTILAIGDTEGKSQNIDVEEEVLVYRLPGERLGFGLKFEGGTNTAENVKRLFIQSSVPDSPASRAKCSWGSLVEGDEIIKIDGNVVKTMTRLDCVRCLKESSVVIKLYVRHRENKTIQQSNRVKLENHNEVRIGNALSSSSSSPTVVSAEMKKNVPPPPPPVPPRKIARKSPPSTFPKESLEGSSDLQNPTPKTRTIQNGCEDTSKNSSKHIIRVPQKGGQDSPEMTKHSLKRNGSDQKIAPPEPKVYLDLLAQEESRNCESESDDTCSTVSTVVGLSSVPTTTNSSFSDLRSSASSFCDSTNPSTPTSEPTTPVLELSKVLSPFEHSQNNEFLFSKLINYKDQDGVNYDEKISTCSDDIAPLQPPLSFQDAPLSYGNEDMLTNMSENLRIYNDENSGNSIKNLTDEVTSTEYDSSGDGKFKDKNQNLTKKPSLIPRLAKTIGLLSPPKPSPRKESKGDGSKSRFNKKKPPPPPFPVSSQNGIVEQTENKIKSSIPYLKKKKNKHTGKAEKKSKYPEDATPKVEISLPIELQMQQPNDLVIENQDEGDGNDRNVPEMPKTPESDKKLTWEVPDLKNLTDNKVNGKPETGDQKHDVAEVESEKFLSETKSECDNDAVDETSDSHFVFPWSKHLETIGEDEEDSTVEETFTDGCVENIKKDVHLPEPEIKTEQKSAGEELNAEGEADEEETEKTADKFGKSVSFLRFTFLGFALHNDI</sequence>
<name>A0AAN8SEU5_POLSC</name>
<accession>A0AAN8SEU5</accession>
<organism evidence="3 4">
    <name type="scientific">Polyplax serrata</name>
    <name type="common">Common mouse louse</name>
    <dbReference type="NCBI Taxonomy" id="468196"/>
    <lineage>
        <taxon>Eukaryota</taxon>
        <taxon>Metazoa</taxon>
        <taxon>Ecdysozoa</taxon>
        <taxon>Arthropoda</taxon>
        <taxon>Hexapoda</taxon>
        <taxon>Insecta</taxon>
        <taxon>Pterygota</taxon>
        <taxon>Neoptera</taxon>
        <taxon>Paraneoptera</taxon>
        <taxon>Psocodea</taxon>
        <taxon>Troctomorpha</taxon>
        <taxon>Phthiraptera</taxon>
        <taxon>Anoplura</taxon>
        <taxon>Polyplacidae</taxon>
        <taxon>Polyplax</taxon>
    </lineage>
</organism>
<evidence type="ECO:0000313" key="3">
    <source>
        <dbReference type="EMBL" id="KAK6643505.1"/>
    </source>
</evidence>
<feature type="compositionally biased region" description="Basic and acidic residues" evidence="1">
    <location>
        <begin position="583"/>
        <end position="597"/>
    </location>
</feature>
<feature type="compositionally biased region" description="Basic and acidic residues" evidence="1">
    <location>
        <begin position="625"/>
        <end position="687"/>
    </location>
</feature>
<reference evidence="3 4" key="1">
    <citation type="submission" date="2023-10" db="EMBL/GenBank/DDBJ databases">
        <title>Genomes of two closely related lineages of the louse Polyplax serrata with different host specificities.</title>
        <authorList>
            <person name="Martinu J."/>
            <person name="Tarabai H."/>
            <person name="Stefka J."/>
            <person name="Hypsa V."/>
        </authorList>
    </citation>
    <scope>NUCLEOTIDE SEQUENCE [LARGE SCALE GENOMIC DNA]</scope>
    <source>
        <strain evidence="3">HR10_N</strain>
    </source>
</reference>
<feature type="region of interest" description="Disordered" evidence="1">
    <location>
        <begin position="208"/>
        <end position="318"/>
    </location>
</feature>
<feature type="compositionally biased region" description="Basic and acidic residues" evidence="1">
    <location>
        <begin position="528"/>
        <end position="538"/>
    </location>
</feature>
<dbReference type="InterPro" id="IPR036034">
    <property type="entry name" value="PDZ_sf"/>
</dbReference>
<dbReference type="SUPFAM" id="SSF50156">
    <property type="entry name" value="PDZ domain-like"/>
    <property type="match status" value="1"/>
</dbReference>
<feature type="compositionally biased region" description="Basic and acidic residues" evidence="1">
    <location>
        <begin position="737"/>
        <end position="751"/>
    </location>
</feature>
<proteinExistence type="predicted"/>
<dbReference type="PANTHER" id="PTHR11324">
    <property type="entry name" value="IL16-RELATED"/>
    <property type="match status" value="1"/>
</dbReference>
<evidence type="ECO:0000259" key="2">
    <source>
        <dbReference type="PROSITE" id="PS50106"/>
    </source>
</evidence>
<feature type="compositionally biased region" description="Polar residues" evidence="1">
    <location>
        <begin position="553"/>
        <end position="562"/>
    </location>
</feature>
<comment type="caution">
    <text evidence="3">The sequence shown here is derived from an EMBL/GenBank/DDBJ whole genome shotgun (WGS) entry which is preliminary data.</text>
</comment>
<dbReference type="Pfam" id="PF00595">
    <property type="entry name" value="PDZ"/>
    <property type="match status" value="1"/>
</dbReference>
<protein>
    <recommendedName>
        <fullName evidence="2">PDZ domain-containing protein</fullName>
    </recommendedName>
</protein>
<evidence type="ECO:0000313" key="4">
    <source>
        <dbReference type="Proteomes" id="UP001372834"/>
    </source>
</evidence>
<evidence type="ECO:0000256" key="1">
    <source>
        <dbReference type="SAM" id="MobiDB-lite"/>
    </source>
</evidence>
<dbReference type="CDD" id="cd00136">
    <property type="entry name" value="PDZ_canonical"/>
    <property type="match status" value="1"/>
</dbReference>
<feature type="region of interest" description="Disordered" evidence="1">
    <location>
        <begin position="737"/>
        <end position="769"/>
    </location>
</feature>
<feature type="compositionally biased region" description="Pro residues" evidence="1">
    <location>
        <begin position="231"/>
        <end position="240"/>
    </location>
</feature>
<feature type="region of interest" description="Disordered" evidence="1">
    <location>
        <begin position="1"/>
        <end position="47"/>
    </location>
</feature>
<feature type="compositionally biased region" description="Polar residues" evidence="1">
    <location>
        <begin position="33"/>
        <end position="44"/>
    </location>
</feature>
<feature type="compositionally biased region" description="Acidic residues" evidence="1">
    <location>
        <begin position="754"/>
        <end position="765"/>
    </location>
</feature>
<dbReference type="PANTHER" id="PTHR11324:SF16">
    <property type="entry name" value="PDZ DOMAIN-CONTAINING PROTEIN 2"/>
    <property type="match status" value="1"/>
</dbReference>
<gene>
    <name evidence="3" type="ORF">RUM43_005015</name>
</gene>
<dbReference type="InterPro" id="IPR001478">
    <property type="entry name" value="PDZ"/>
</dbReference>
<feature type="compositionally biased region" description="Polar residues" evidence="1">
    <location>
        <begin position="258"/>
        <end position="278"/>
    </location>
</feature>
<dbReference type="EMBL" id="JAWJWE010000002">
    <property type="protein sequence ID" value="KAK6643505.1"/>
    <property type="molecule type" value="Genomic_DNA"/>
</dbReference>